<feature type="compositionally biased region" description="Basic and acidic residues" evidence="1">
    <location>
        <begin position="483"/>
        <end position="495"/>
    </location>
</feature>
<evidence type="ECO:0000256" key="1">
    <source>
        <dbReference type="SAM" id="MobiDB-lite"/>
    </source>
</evidence>
<protein>
    <submittedName>
        <fullName evidence="2">MYCBP-associated protein family</fullName>
    </submittedName>
</protein>
<feature type="region of interest" description="Disordered" evidence="1">
    <location>
        <begin position="483"/>
        <end position="526"/>
    </location>
</feature>
<evidence type="ECO:0000313" key="3">
    <source>
        <dbReference type="Proteomes" id="UP001458880"/>
    </source>
</evidence>
<dbReference type="EMBL" id="JASPKY010000021">
    <property type="protein sequence ID" value="KAK9752294.1"/>
    <property type="molecule type" value="Genomic_DNA"/>
</dbReference>
<organism evidence="2 3">
    <name type="scientific">Popillia japonica</name>
    <name type="common">Japanese beetle</name>
    <dbReference type="NCBI Taxonomy" id="7064"/>
    <lineage>
        <taxon>Eukaryota</taxon>
        <taxon>Metazoa</taxon>
        <taxon>Ecdysozoa</taxon>
        <taxon>Arthropoda</taxon>
        <taxon>Hexapoda</taxon>
        <taxon>Insecta</taxon>
        <taxon>Pterygota</taxon>
        <taxon>Neoptera</taxon>
        <taxon>Endopterygota</taxon>
        <taxon>Coleoptera</taxon>
        <taxon>Polyphaga</taxon>
        <taxon>Scarabaeiformia</taxon>
        <taxon>Scarabaeidae</taxon>
        <taxon>Rutelinae</taxon>
        <taxon>Popillia</taxon>
    </lineage>
</organism>
<reference evidence="2 3" key="1">
    <citation type="journal article" date="2024" name="BMC Genomics">
        <title>De novo assembly and annotation of Popillia japonica's genome with initial clues to its potential as an invasive pest.</title>
        <authorList>
            <person name="Cucini C."/>
            <person name="Boschi S."/>
            <person name="Funari R."/>
            <person name="Cardaioli E."/>
            <person name="Iannotti N."/>
            <person name="Marturano G."/>
            <person name="Paoli F."/>
            <person name="Bruttini M."/>
            <person name="Carapelli A."/>
            <person name="Frati F."/>
            <person name="Nardi F."/>
        </authorList>
    </citation>
    <scope>NUCLEOTIDE SEQUENCE [LARGE SCALE GENOMIC DNA]</scope>
    <source>
        <strain evidence="2">DMR45628</strain>
    </source>
</reference>
<name>A0AAW1MZC3_POPJA</name>
<sequence>MSKIEYIQQNPQNVPEIESQITNCHENVEQLPTTVPVREECLILDNNKLCRYQEANVDVHLTFEYDIRSKTLLTKNILVVNETSYALRYSFSRRKKFQLFHDIVPETEEEQVFFYDKRELVMLPLETFELPISFRTDFPSTYTLQLEMHIRPKLWDYTFVIHLVGIAIYGDLWDECAKIRQRIESQANKDIAQETIQDILKDVAAKDERQDSVFYIYDKPTIFYVRISAVNQPYSPITRHPKYVYNKDIIGHPKYVYNKDIIEELERFYLKVRLPDSSPFWNLNIQDLRATTKMKQELIYQERFIDELLAIKDAGEEGKRSKVAKRASLMSRRSSQKSIKSKTQTVVRDDSKPFDENLTEELENILLKLQHFTMWYNENKTAFESCYAVMCTAFDVILQEIYQIETDLNIQKIEKYPEQLSYAPHMFEDRLLQIHKDLAGEAPRIEEDFIKGAQPMAECLKNISLEDTTARYQTYYGITAEDPETKGKKEKGKKEKKEKKEKKGSKEKSNKSNAKKNKIPEKSNLKKKSDISIEVDLHENPNFNIESQPTIITTSTSSLKQSINEESSEIISDLLLKEYKRSLYDIFYRNLLESIVKLVDVIEIHKQEKLRSDNIKRMIEETTLKEQPIQMRVVNLKEAIRGALNIPTKYNAIYSNISEKTEKISTEFEEPIYAKEEGSQWSILRPPKFPEYPSKPIGYPDTFVYLRRKLGKRLYKDVGTIMSNTCIDPNWMDFKNAGVQVITNIESRPEKEELVSTILDNIVQDICVEKTPATVNGAGKEEINSSLLSTDTMFCCDEIPCSLKTDLEATDEIEDEMA</sequence>
<proteinExistence type="predicted"/>
<accession>A0AAW1MZC3</accession>
<feature type="compositionally biased region" description="Low complexity" evidence="1">
    <location>
        <begin position="331"/>
        <end position="345"/>
    </location>
</feature>
<keyword evidence="3" id="KW-1185">Reference proteome</keyword>
<comment type="caution">
    <text evidence="2">The sequence shown here is derived from an EMBL/GenBank/DDBJ whole genome shotgun (WGS) entry which is preliminary data.</text>
</comment>
<feature type="region of interest" description="Disordered" evidence="1">
    <location>
        <begin position="325"/>
        <end position="346"/>
    </location>
</feature>
<dbReference type="AlphaFoldDB" id="A0AAW1MZC3"/>
<gene>
    <name evidence="2" type="ORF">QE152_g4305</name>
</gene>
<evidence type="ECO:0000313" key="2">
    <source>
        <dbReference type="EMBL" id="KAK9752294.1"/>
    </source>
</evidence>
<dbReference type="Proteomes" id="UP001458880">
    <property type="component" value="Unassembled WGS sequence"/>
</dbReference>